<dbReference type="GO" id="GO:0003899">
    <property type="term" value="F:DNA-directed RNA polymerase activity"/>
    <property type="evidence" value="ECO:0007669"/>
    <property type="project" value="UniProtKB-EC"/>
</dbReference>
<dbReference type="Gene3D" id="2.40.50.100">
    <property type="match status" value="1"/>
</dbReference>
<dbReference type="Gene3D" id="2.40.40.20">
    <property type="match status" value="1"/>
</dbReference>
<evidence type="ECO:0000256" key="3">
    <source>
        <dbReference type="ARBA" id="ARBA00022695"/>
    </source>
</evidence>
<evidence type="ECO:0000256" key="7">
    <source>
        <dbReference type="RuleBase" id="RU004279"/>
    </source>
</evidence>
<dbReference type="Gene3D" id="1.10.132.30">
    <property type="match status" value="1"/>
</dbReference>
<dbReference type="Pfam" id="PF04997">
    <property type="entry name" value="RNA_pol_Rpb1_1"/>
    <property type="match status" value="1"/>
</dbReference>
<dbReference type="SUPFAM" id="SSF64484">
    <property type="entry name" value="beta and beta-prime subunits of DNA dependent RNA-polymerase"/>
    <property type="match status" value="1"/>
</dbReference>
<gene>
    <name evidence="9" type="primary">rpoC</name>
    <name evidence="9" type="ORF">COV53_04330</name>
</gene>
<dbReference type="SMART" id="SM00663">
    <property type="entry name" value="RPOLA_N"/>
    <property type="match status" value="1"/>
</dbReference>
<dbReference type="InterPro" id="IPR006592">
    <property type="entry name" value="RNA_pol_N"/>
</dbReference>
<reference evidence="9 10" key="1">
    <citation type="submission" date="2017-09" db="EMBL/GenBank/DDBJ databases">
        <title>Depth-based differentiation of microbial function through sediment-hosted aquifers and enrichment of novel symbionts in the deep terrestrial subsurface.</title>
        <authorList>
            <person name="Probst A.J."/>
            <person name="Ladd B."/>
            <person name="Jarett J.K."/>
            <person name="Geller-Mcgrath D.E."/>
            <person name="Sieber C.M."/>
            <person name="Emerson J.B."/>
            <person name="Anantharaman K."/>
            <person name="Thomas B.C."/>
            <person name="Malmstrom R."/>
            <person name="Stieglmeier M."/>
            <person name="Klingl A."/>
            <person name="Woyke T."/>
            <person name="Ryan C.M."/>
            <person name="Banfield J.F."/>
        </authorList>
    </citation>
    <scope>NUCLEOTIDE SEQUENCE [LARGE SCALE GENOMIC DNA]</scope>
    <source>
        <strain evidence="9">CG11_big_fil_rev_8_21_14_0_20_37_11</strain>
    </source>
</reference>
<keyword evidence="4" id="KW-0479">Metal-binding</keyword>
<dbReference type="PANTHER" id="PTHR19376:SF54">
    <property type="entry name" value="DNA-DIRECTED RNA POLYMERASE SUBUNIT BETA"/>
    <property type="match status" value="1"/>
</dbReference>
<proteinExistence type="inferred from homology"/>
<dbReference type="InterPro" id="IPR042102">
    <property type="entry name" value="RNA_pol_Rpb1_3_sf"/>
</dbReference>
<dbReference type="Pfam" id="PF00623">
    <property type="entry name" value="RNA_pol_Rpb1_2"/>
    <property type="match status" value="2"/>
</dbReference>
<dbReference type="CDD" id="cd02655">
    <property type="entry name" value="RNAP_beta'_C"/>
    <property type="match status" value="1"/>
</dbReference>
<evidence type="ECO:0000313" key="9">
    <source>
        <dbReference type="EMBL" id="PIR08187.1"/>
    </source>
</evidence>
<dbReference type="InterPro" id="IPR007081">
    <property type="entry name" value="RNA_pol_Rpb1_5"/>
</dbReference>
<dbReference type="GO" id="GO:0006351">
    <property type="term" value="P:DNA-templated transcription"/>
    <property type="evidence" value="ECO:0007669"/>
    <property type="project" value="InterPro"/>
</dbReference>
<evidence type="ECO:0000313" key="10">
    <source>
        <dbReference type="Proteomes" id="UP000230707"/>
    </source>
</evidence>
<feature type="non-terminal residue" evidence="9">
    <location>
        <position position="916"/>
    </location>
</feature>
<comment type="similarity">
    <text evidence="7">Belongs to the RNA polymerase beta' chain family.</text>
</comment>
<dbReference type="InterPro" id="IPR038120">
    <property type="entry name" value="Rpb1_funnel_sf"/>
</dbReference>
<dbReference type="InterPro" id="IPR007066">
    <property type="entry name" value="RNA_pol_Rpb1_3"/>
</dbReference>
<sequence>ELEKVKGDRRNKLLKKLRIIEALLKSKISPSWMILTVLPVIPPDLRPVVQLPGGKFATSDLNDFYRRVINRNNRLKQLIDIGAPKIILRNEKRMLQEAVDSLLDLQKSRGKARNQTGHVKVLKSLSDILRGKQGRFRQNLLGKRVDYSGRSTIIVGPELKINQCGLPKEMALELFKPYLLHEIIVRGLAPNIKSAKNFLELRESIVYDILEEVTKNHPVLLNRAPTLHKLSILGFYPVLTDSYAIKLHPTVCSGYNADFDGDAMGVFLPLSETSINEVKSRMMPYHNLLKPSDGTPIILPNKEMALGIYYITTIDTTFNKLRNEQLKYFANSDEAINVYNLNLIQLRQPILVKIASKFIRTSVGRLIFNQNLPESLRYINNDGKASDVKDIIISAIKLYERKEDIGELIDRLKEVGFWGATRAGGLSLSIFDCVILPDKDKIVNETQEQVRKIEKNFQQGLLTIEEKKRHSNKLWIETTEKLADLTWNALDEENPVKLIIKSGGARASREQLKQLSAIKGLVVDPLGKIIEVPTKSNYREGMSIFEYVISARGARKGLTDSALKTADAGYLTRRLVDVSHDMIVREKDCQTDEGLLINITEERGNHFYDRIKNRFSLQTITDNKKQIIVEADGLIDEAVIEKIKKAEIKKIITRSPLYCKSKYGVCQKCYGIDLSNNQIVDVGVPVGVMAAQSIGEPGTQLTMRVRHFGGIVISDVTQGLPRVEELLETRTPKIVSPIADIAGKVNIREDSEKEVYVIKITPTDINITQEPEFIVPTNQKLRFKDGDLITKGSQLSEGYLDIDDILAIKGLRAAQLYLLNEIQKVYESQGIPIHDKHFEVIIRKMSDKVIIEDEGDTAFIRDEVVSRIRFEEENKKILAQGGKPAIGKISILGITRAAIYTDSWLSAASFEQTTGV</sequence>
<keyword evidence="1 7" id="KW-0240">DNA-directed RNA polymerase</keyword>
<comment type="catalytic activity">
    <reaction evidence="6 7">
        <text>RNA(n) + a ribonucleoside 5'-triphosphate = RNA(n+1) + diphosphate</text>
        <dbReference type="Rhea" id="RHEA:21248"/>
        <dbReference type="Rhea" id="RHEA-COMP:14527"/>
        <dbReference type="Rhea" id="RHEA-COMP:17342"/>
        <dbReference type="ChEBI" id="CHEBI:33019"/>
        <dbReference type="ChEBI" id="CHEBI:61557"/>
        <dbReference type="ChEBI" id="CHEBI:140395"/>
        <dbReference type="EC" id="2.7.7.6"/>
    </reaction>
</comment>
<dbReference type="Gene3D" id="1.10.40.90">
    <property type="match status" value="1"/>
</dbReference>
<dbReference type="AlphaFoldDB" id="A0A2H0NH26"/>
<dbReference type="Gene3D" id="1.10.1790.20">
    <property type="match status" value="1"/>
</dbReference>
<keyword evidence="3 7" id="KW-0548">Nucleotidyltransferase</keyword>
<evidence type="ECO:0000256" key="2">
    <source>
        <dbReference type="ARBA" id="ARBA00022679"/>
    </source>
</evidence>
<dbReference type="InterPro" id="IPR012754">
    <property type="entry name" value="DNA-dir_RpoC_beta_prime_bact"/>
</dbReference>
<name>A0A2H0NH26_9BACT</name>
<evidence type="ECO:0000256" key="4">
    <source>
        <dbReference type="ARBA" id="ARBA00022723"/>
    </source>
</evidence>
<evidence type="ECO:0000259" key="8">
    <source>
        <dbReference type="SMART" id="SM00663"/>
    </source>
</evidence>
<dbReference type="GO" id="GO:0000428">
    <property type="term" value="C:DNA-directed RNA polymerase complex"/>
    <property type="evidence" value="ECO:0007669"/>
    <property type="project" value="UniProtKB-KW"/>
</dbReference>
<protein>
    <recommendedName>
        <fullName evidence="7">DNA-directed RNA polymerase subunit</fullName>
        <ecNumber evidence="7">2.7.7.6</ecNumber>
    </recommendedName>
</protein>
<organism evidence="9 10">
    <name type="scientific">Candidatus Gottesmanbacteria bacterium CG11_big_fil_rev_8_21_14_0_20_37_11</name>
    <dbReference type="NCBI Taxonomy" id="1974575"/>
    <lineage>
        <taxon>Bacteria</taxon>
        <taxon>Candidatus Gottesmaniibacteriota</taxon>
    </lineage>
</organism>
<evidence type="ECO:0000256" key="1">
    <source>
        <dbReference type="ARBA" id="ARBA00022478"/>
    </source>
</evidence>
<dbReference type="Pfam" id="PF04998">
    <property type="entry name" value="RNA_pol_Rpb1_5"/>
    <property type="match status" value="1"/>
</dbReference>
<dbReference type="InterPro" id="IPR000722">
    <property type="entry name" value="RNA_pol_asu"/>
</dbReference>
<dbReference type="Gene3D" id="1.10.274.100">
    <property type="entry name" value="RNA polymerase Rpb1, domain 3"/>
    <property type="match status" value="2"/>
</dbReference>
<dbReference type="EMBL" id="PCWS01000093">
    <property type="protein sequence ID" value="PIR08187.1"/>
    <property type="molecule type" value="Genomic_DNA"/>
</dbReference>
<dbReference type="PANTHER" id="PTHR19376">
    <property type="entry name" value="DNA-DIRECTED RNA POLYMERASE"/>
    <property type="match status" value="1"/>
</dbReference>
<keyword evidence="5 7" id="KW-0804">Transcription</keyword>
<feature type="non-terminal residue" evidence="9">
    <location>
        <position position="1"/>
    </location>
</feature>
<dbReference type="InterPro" id="IPR007080">
    <property type="entry name" value="RNA_pol_Rpb1_1"/>
</dbReference>
<evidence type="ECO:0000256" key="6">
    <source>
        <dbReference type="ARBA" id="ARBA00048552"/>
    </source>
</evidence>
<feature type="domain" description="RNA polymerase N-terminal" evidence="8">
    <location>
        <begin position="31"/>
        <end position="312"/>
    </location>
</feature>
<dbReference type="EC" id="2.7.7.6" evidence="7"/>
<dbReference type="Pfam" id="PF04983">
    <property type="entry name" value="RNA_pol_Rpb1_3"/>
    <property type="match status" value="1"/>
</dbReference>
<accession>A0A2H0NH26</accession>
<comment type="function">
    <text evidence="7">DNA-dependent RNA polymerase catalyzes the transcription of DNA into RNA using the four ribonucleoside triphosphates as substrates.</text>
</comment>
<dbReference type="GO" id="GO:0003677">
    <property type="term" value="F:DNA binding"/>
    <property type="evidence" value="ECO:0007669"/>
    <property type="project" value="InterPro"/>
</dbReference>
<dbReference type="NCBIfam" id="TIGR02386">
    <property type="entry name" value="rpoC_TIGR"/>
    <property type="match status" value="1"/>
</dbReference>
<evidence type="ECO:0000256" key="5">
    <source>
        <dbReference type="ARBA" id="ARBA00023163"/>
    </source>
</evidence>
<keyword evidence="2 7" id="KW-0808">Transferase</keyword>
<dbReference type="InterPro" id="IPR045867">
    <property type="entry name" value="DNA-dir_RpoC_beta_prime"/>
</dbReference>
<comment type="caution">
    <text evidence="9">The sequence shown here is derived from an EMBL/GenBank/DDBJ whole genome shotgun (WGS) entry which is preliminary data.</text>
</comment>
<dbReference type="Proteomes" id="UP000230707">
    <property type="component" value="Unassembled WGS sequence"/>
</dbReference>